<name>A0A6N4RA29_BLAVI</name>
<dbReference type="AlphaFoldDB" id="A0A6N4RA29"/>
<keyword evidence="1" id="KW-0812">Transmembrane</keyword>
<dbReference type="EMBL" id="VAFM01000002">
    <property type="protein sequence ID" value="TKW60924.1"/>
    <property type="molecule type" value="Genomic_DNA"/>
</dbReference>
<evidence type="ECO:0000313" key="2">
    <source>
        <dbReference type="EMBL" id="TKW60924.1"/>
    </source>
</evidence>
<keyword evidence="1" id="KW-0472">Membrane</keyword>
<organism evidence="2 3">
    <name type="scientific">Blastochloris viridis</name>
    <name type="common">Rhodopseudomonas viridis</name>
    <dbReference type="NCBI Taxonomy" id="1079"/>
    <lineage>
        <taxon>Bacteria</taxon>
        <taxon>Pseudomonadati</taxon>
        <taxon>Pseudomonadota</taxon>
        <taxon>Alphaproteobacteria</taxon>
        <taxon>Hyphomicrobiales</taxon>
        <taxon>Blastochloridaceae</taxon>
        <taxon>Blastochloris</taxon>
    </lineage>
</organism>
<keyword evidence="1" id="KW-1133">Transmembrane helix</keyword>
<evidence type="ECO:0000313" key="3">
    <source>
        <dbReference type="Proteomes" id="UP000320948"/>
    </source>
</evidence>
<protein>
    <submittedName>
        <fullName evidence="2">Uncharacterized protein</fullName>
    </submittedName>
</protein>
<evidence type="ECO:0000256" key="1">
    <source>
        <dbReference type="SAM" id="Phobius"/>
    </source>
</evidence>
<accession>A0A6N4RA29</accession>
<proteinExistence type="predicted"/>
<feature type="transmembrane region" description="Helical" evidence="1">
    <location>
        <begin position="6"/>
        <end position="30"/>
    </location>
</feature>
<reference evidence="2 3" key="1">
    <citation type="journal article" date="2017" name="Nat. Commun.">
        <title>In situ click chemistry generation of cyclooxygenase-2 inhibitors.</title>
        <authorList>
            <person name="Bhardwaj A."/>
            <person name="Kaur J."/>
            <person name="Wuest M."/>
            <person name="Wuest F."/>
        </authorList>
    </citation>
    <scope>NUCLEOTIDE SEQUENCE [LARGE SCALE GENOMIC DNA]</scope>
    <source>
        <strain evidence="2">S2_018_000_R2_106</strain>
    </source>
</reference>
<gene>
    <name evidence="2" type="ORF">DI628_08545</name>
</gene>
<comment type="caution">
    <text evidence="2">The sequence shown here is derived from an EMBL/GenBank/DDBJ whole genome shotgun (WGS) entry which is preliminary data.</text>
</comment>
<dbReference type="Proteomes" id="UP000320948">
    <property type="component" value="Unassembled WGS sequence"/>
</dbReference>
<sequence>MAGKDGMSTVSTIVVFGVLIGVCVWGLMIASAQGERRLEQACKPIEYATQFLHEMATTVSGRQPTWSLYVQRYLMTGCYYGFSIVFSETLEQNPLSGVPVTIEDQGVGGIHQ</sequence>